<dbReference type="InParanoid" id="G7E749"/>
<name>G7E749_MIXOS</name>
<evidence type="ECO:0000313" key="1">
    <source>
        <dbReference type="EMBL" id="GAA98659.1"/>
    </source>
</evidence>
<dbReference type="RefSeq" id="XP_014567534.1">
    <property type="nucleotide sequence ID" value="XM_014712048.1"/>
</dbReference>
<gene>
    <name evidence="1" type="primary">Mo05347</name>
    <name evidence="1" type="ORF">E5Q_05347</name>
</gene>
<reference evidence="1 2" key="1">
    <citation type="journal article" date="2011" name="J. Gen. Appl. Microbiol.">
        <title>Draft genome sequencing of the enigmatic basidiomycete Mixia osmundae.</title>
        <authorList>
            <person name="Nishida H."/>
            <person name="Nagatsuka Y."/>
            <person name="Sugiyama J."/>
        </authorList>
    </citation>
    <scope>NUCLEOTIDE SEQUENCE [LARGE SCALE GENOMIC DNA]</scope>
    <source>
        <strain evidence="2">CBS 9802 / IAM 14324 / JCM 22182 / KY 12970</strain>
    </source>
</reference>
<keyword evidence="2" id="KW-1185">Reference proteome</keyword>
<dbReference type="EMBL" id="BABT02000153">
    <property type="protein sequence ID" value="GAA98659.1"/>
    <property type="molecule type" value="Genomic_DNA"/>
</dbReference>
<accession>G7E749</accession>
<proteinExistence type="predicted"/>
<organism evidence="1 2">
    <name type="scientific">Mixia osmundae (strain CBS 9802 / IAM 14324 / JCM 22182 / KY 12970)</name>
    <dbReference type="NCBI Taxonomy" id="764103"/>
    <lineage>
        <taxon>Eukaryota</taxon>
        <taxon>Fungi</taxon>
        <taxon>Dikarya</taxon>
        <taxon>Basidiomycota</taxon>
        <taxon>Pucciniomycotina</taxon>
        <taxon>Mixiomycetes</taxon>
        <taxon>Mixiales</taxon>
        <taxon>Mixiaceae</taxon>
        <taxon>Mixia</taxon>
    </lineage>
</organism>
<dbReference type="HOGENOM" id="CLU_2886308_0_0_1"/>
<sequence>MRAEIDHIETAYAIVCDKKYWQTTAISGQSMKLVLYRPASGMRYQTPQHFPIQHHKSLREFRN</sequence>
<protein>
    <submittedName>
        <fullName evidence="1">Uncharacterized protein</fullName>
    </submittedName>
</protein>
<dbReference type="Proteomes" id="UP000009131">
    <property type="component" value="Unassembled WGS sequence"/>
</dbReference>
<reference evidence="1 2" key="2">
    <citation type="journal article" date="2012" name="Open Biol.">
        <title>Characteristics of nucleosomes and linker DNA regions on the genome of the basidiomycete Mixia osmundae revealed by mono- and dinucleosome mapping.</title>
        <authorList>
            <person name="Nishida H."/>
            <person name="Kondo S."/>
            <person name="Matsumoto T."/>
            <person name="Suzuki Y."/>
            <person name="Yoshikawa H."/>
            <person name="Taylor T.D."/>
            <person name="Sugiyama J."/>
        </authorList>
    </citation>
    <scope>NUCLEOTIDE SEQUENCE [LARGE SCALE GENOMIC DNA]</scope>
    <source>
        <strain evidence="2">CBS 9802 / IAM 14324 / JCM 22182 / KY 12970</strain>
    </source>
</reference>
<comment type="caution">
    <text evidence="1">The sequence shown here is derived from an EMBL/GenBank/DDBJ whole genome shotgun (WGS) entry which is preliminary data.</text>
</comment>
<dbReference type="AlphaFoldDB" id="G7E749"/>
<evidence type="ECO:0000313" key="2">
    <source>
        <dbReference type="Proteomes" id="UP000009131"/>
    </source>
</evidence>